<feature type="compositionally biased region" description="Basic and acidic residues" evidence="1">
    <location>
        <begin position="673"/>
        <end position="705"/>
    </location>
</feature>
<name>A0A167TYV9_PENCH</name>
<feature type="domain" description="DUF3824" evidence="2">
    <location>
        <begin position="473"/>
        <end position="627"/>
    </location>
</feature>
<protein>
    <recommendedName>
        <fullName evidence="2">DUF3824 domain-containing protein</fullName>
    </recommendedName>
</protein>
<evidence type="ECO:0000256" key="1">
    <source>
        <dbReference type="SAM" id="MobiDB-lite"/>
    </source>
</evidence>
<dbReference type="Proteomes" id="UP000076449">
    <property type="component" value="Chromosome II"/>
</dbReference>
<dbReference type="InterPro" id="IPR039327">
    <property type="entry name" value="CON7-like"/>
</dbReference>
<feature type="domain" description="DUF3824" evidence="2">
    <location>
        <begin position="642"/>
        <end position="714"/>
    </location>
</feature>
<feature type="compositionally biased region" description="Low complexity" evidence="1">
    <location>
        <begin position="651"/>
        <end position="662"/>
    </location>
</feature>
<dbReference type="AlphaFoldDB" id="A0A167TYV9"/>
<feature type="compositionally biased region" description="Acidic residues" evidence="1">
    <location>
        <begin position="550"/>
        <end position="559"/>
    </location>
</feature>
<sequence>MSGLEVVGVVASILQIADVGAKLSVKLCTFYQTVKVANQSMQDLPCDVSLTCSILNELAKALEQDDQAKLCSEQAFCIAQEVLQECKAVFEQIENAIEKHNQDGQKNCFTRGARKVTVALLGPNLDVLKSNLERLKSTTLLMLHVIMYAGELRRRKVKSTLIDQRNLIHTLLEEKKANTSKFDQLSRSIQAFSICDDDGSRQESSRSFDTENQLPPLSMELRRYHTLVQKLLYEIDACQDSLEESRHLRIRNGVVNVHTTEAVLFQRTHGRAATQIFDDPFFKFRDACFPAPVTVTTREQSLRTPEAQNAYSRPRESDYDIVRRSDVEEDPGYYRRYRRVREYDRPSRRKLDQDYSSDDSMAYIPKETRHYEDYPHHRRHMAERALVDADATEFLRSRSKKDGEVSQGDSRIGKIIEPCALRAVAVNPTSDARDYYRRNQRRRRSYSFEYDRSSHRHSRHGRGPSRSRSRSHSHARAKTLRELGLGAQAMAAGTAALRSKANTGDRKSRSHSRSRSRVGERTSSESRLKQDLPTVSSGFPTAAAATGLSEDSESQEDEKDGISRGHRSRSRSPAASQFYPDPSRSSAGLIEYGVHPVTDSIPAKHYRPPVSPGVSDDASDTYGRRPTRSRYSSSSGSDRGDRSRSREISSAALGATGLGYAAHKYSQQKVRRRSEERELLWKKEKKEEVSRKRSRSCSDNDDAPRGRTRTPYNQDLISPAVSDVGNTARGDGKSEEEGSSHKCRRMKSPYREFEKSTEYDKVNLGATPTPKTAKEDISLPSVIDRAMEDTLEGLVLQWTNLTREEIQIE</sequence>
<accession>A0A167TYV9</accession>
<feature type="compositionally biased region" description="Basic residues" evidence="1">
    <location>
        <begin position="454"/>
        <end position="477"/>
    </location>
</feature>
<evidence type="ECO:0000259" key="2">
    <source>
        <dbReference type="Pfam" id="PF12868"/>
    </source>
</evidence>
<evidence type="ECO:0000313" key="3">
    <source>
        <dbReference type="EMBL" id="KZN88752.1"/>
    </source>
</evidence>
<feature type="region of interest" description="Disordered" evidence="1">
    <location>
        <begin position="491"/>
        <end position="587"/>
    </location>
</feature>
<proteinExistence type="predicted"/>
<gene>
    <name evidence="3" type="ORF">EN45_073370</name>
</gene>
<feature type="region of interest" description="Disordered" evidence="1">
    <location>
        <begin position="446"/>
        <end position="477"/>
    </location>
</feature>
<feature type="compositionally biased region" description="Basic and acidic residues" evidence="1">
    <location>
        <begin position="638"/>
        <end position="647"/>
    </location>
</feature>
<reference evidence="3" key="1">
    <citation type="journal article" date="2014" name="Genome Announc.">
        <title>Complete sequencing and chromosome-scale genome assembly of the industrial progenitor strain P2niaD18 from the penicillin producer Penicillium chrysogenum.</title>
        <authorList>
            <person name="Specht T."/>
            <person name="Dahlmann T.A."/>
            <person name="Zadra I."/>
            <person name="Kurnsteiner H."/>
            <person name="Kuck U."/>
        </authorList>
    </citation>
    <scope>NUCLEOTIDE SEQUENCE [LARGE SCALE GENOMIC DNA]</scope>
    <source>
        <strain evidence="3">P2niaD18</strain>
    </source>
</reference>
<feature type="compositionally biased region" description="Basic and acidic residues" evidence="1">
    <location>
        <begin position="730"/>
        <end position="740"/>
    </location>
</feature>
<feature type="region of interest" description="Disordered" evidence="1">
    <location>
        <begin position="599"/>
        <end position="754"/>
    </location>
</feature>
<dbReference type="EMBL" id="CM002799">
    <property type="protein sequence ID" value="KZN88752.1"/>
    <property type="molecule type" value="Genomic_DNA"/>
</dbReference>
<dbReference type="PANTHER" id="PTHR36167:SF4">
    <property type="entry name" value="FUNGAL N-TERMINAL DOMAIN-CONTAINING PROTEIN"/>
    <property type="match status" value="1"/>
</dbReference>
<dbReference type="GO" id="GO:0006355">
    <property type="term" value="P:regulation of DNA-templated transcription"/>
    <property type="evidence" value="ECO:0007669"/>
    <property type="project" value="InterPro"/>
</dbReference>
<feature type="compositionally biased region" description="Basic and acidic residues" evidence="1">
    <location>
        <begin position="517"/>
        <end position="530"/>
    </location>
</feature>
<dbReference type="PANTHER" id="PTHR36167">
    <property type="entry name" value="C2H2 FINGER DOMAIN TRANSCRIPTION FACTOR (EUROFUNG)-RELATED"/>
    <property type="match status" value="1"/>
</dbReference>
<dbReference type="InterPro" id="IPR024436">
    <property type="entry name" value="DUF3824"/>
</dbReference>
<organism evidence="3">
    <name type="scientific">Penicillium chrysogenum</name>
    <name type="common">Penicillium notatum</name>
    <dbReference type="NCBI Taxonomy" id="5076"/>
    <lineage>
        <taxon>Eukaryota</taxon>
        <taxon>Fungi</taxon>
        <taxon>Dikarya</taxon>
        <taxon>Ascomycota</taxon>
        <taxon>Pezizomycotina</taxon>
        <taxon>Eurotiomycetes</taxon>
        <taxon>Eurotiomycetidae</taxon>
        <taxon>Eurotiales</taxon>
        <taxon>Aspergillaceae</taxon>
        <taxon>Penicillium</taxon>
        <taxon>Penicillium chrysogenum species complex</taxon>
    </lineage>
</organism>
<dbReference type="Pfam" id="PF12868">
    <property type="entry name" value="DUF3824"/>
    <property type="match status" value="2"/>
</dbReference>